<gene>
    <name evidence="4" type="ORF">MSYG_2241</name>
</gene>
<evidence type="ECO:0000256" key="3">
    <source>
        <dbReference type="SAM" id="SignalP"/>
    </source>
</evidence>
<dbReference type="OMA" id="FESHHEV"/>
<feature type="region of interest" description="Disordered" evidence="1">
    <location>
        <begin position="26"/>
        <end position="50"/>
    </location>
</feature>
<name>A0A1M8A697_MALS4</name>
<sequence>MVGVRDLFQCVLILVVYPAFSGVLAQDPQPSGPPPDSPDPPPPPKHRKFTAGIPENSAIAFVVAFGALFIILLLLGALLKLLNPPRLEARHASLPPVGVRPSMAGRLRPTSEVKGHTGNATASQANLLSSVPVQGYSQPSHSKNVVPYSYANASQPAPYLQATQSSSNAALPNSKPPRSKARKSRALPAPPIESYADQQYRYNSGYADPYATNSQDQSPFESHHEVASATVSRPSRSSRGYVPLPEPPVNSNAYSNYRDDRNSYYDGALNYYNQPSHGSSHYRTKSGSSQLSRVESIGAGDHRRHSTRRGRNGSTRKMTTAERVRALREANTDGKDGTLNKSYADGTAFDFYTDSGSKQAYANDSAFSNGTYAYVADDHDSQYYPVKEEYRYAAAPSTWEQPWYSQTSQYDQDYQQPVYQQHRYNPF</sequence>
<keyword evidence="2" id="KW-0472">Membrane</keyword>
<feature type="compositionally biased region" description="Polar residues" evidence="1">
    <location>
        <begin position="211"/>
        <end position="220"/>
    </location>
</feature>
<dbReference type="OrthoDB" id="3361805at2759"/>
<feature type="transmembrane region" description="Helical" evidence="2">
    <location>
        <begin position="58"/>
        <end position="82"/>
    </location>
</feature>
<evidence type="ECO:0000313" key="5">
    <source>
        <dbReference type="Proteomes" id="UP000186303"/>
    </source>
</evidence>
<dbReference type="EMBL" id="LT671823">
    <property type="protein sequence ID" value="SHO77899.1"/>
    <property type="molecule type" value="Genomic_DNA"/>
</dbReference>
<reference evidence="5" key="1">
    <citation type="journal article" date="2017" name="Nucleic Acids Res.">
        <title>Proteogenomics produces comprehensive and highly accurate protein-coding gene annotation in a complete genome assembly of Malassezia sympodialis.</title>
        <authorList>
            <person name="Zhu Y."/>
            <person name="Engstroem P.G."/>
            <person name="Tellgren-Roth C."/>
            <person name="Baudo C.D."/>
            <person name="Kennell J.C."/>
            <person name="Sun S."/>
            <person name="Billmyre R.B."/>
            <person name="Schroeder M.S."/>
            <person name="Andersson A."/>
            <person name="Holm T."/>
            <person name="Sigurgeirsson B."/>
            <person name="Wu G."/>
            <person name="Sankaranarayanan S.R."/>
            <person name="Siddharthan R."/>
            <person name="Sanyal K."/>
            <person name="Lundeberg J."/>
            <person name="Nystedt B."/>
            <person name="Boekhout T."/>
            <person name="Dawson T.L. Jr."/>
            <person name="Heitman J."/>
            <person name="Scheynius A."/>
            <person name="Lehtioe J."/>
        </authorList>
    </citation>
    <scope>NUCLEOTIDE SEQUENCE [LARGE SCALE GENOMIC DNA]</scope>
    <source>
        <strain evidence="5">ATCC 42132</strain>
    </source>
</reference>
<dbReference type="VEuPathDB" id="FungiDB:MSYG_2241"/>
<protein>
    <submittedName>
        <fullName evidence="4">Uncharacterized protein</fullName>
    </submittedName>
</protein>
<proteinExistence type="predicted"/>
<feature type="compositionally biased region" description="Basic residues" evidence="1">
    <location>
        <begin position="302"/>
        <end position="311"/>
    </location>
</feature>
<feature type="compositionally biased region" description="Polar residues" evidence="1">
    <location>
        <begin position="276"/>
        <end position="293"/>
    </location>
</feature>
<feature type="compositionally biased region" description="Polar residues" evidence="1">
    <location>
        <begin position="159"/>
        <end position="171"/>
    </location>
</feature>
<keyword evidence="2" id="KW-0812">Transmembrane</keyword>
<keyword evidence="2" id="KW-1133">Transmembrane helix</keyword>
<keyword evidence="3" id="KW-0732">Signal</keyword>
<accession>A0A1M8A697</accession>
<feature type="chain" id="PRO_5012929667" evidence="3">
    <location>
        <begin position="26"/>
        <end position="427"/>
    </location>
</feature>
<evidence type="ECO:0000256" key="1">
    <source>
        <dbReference type="SAM" id="MobiDB-lite"/>
    </source>
</evidence>
<feature type="compositionally biased region" description="Polar residues" evidence="1">
    <location>
        <begin position="229"/>
        <end position="238"/>
    </location>
</feature>
<feature type="compositionally biased region" description="Pro residues" evidence="1">
    <location>
        <begin position="30"/>
        <end position="43"/>
    </location>
</feature>
<evidence type="ECO:0000313" key="4">
    <source>
        <dbReference type="EMBL" id="SHO77899.1"/>
    </source>
</evidence>
<dbReference type="AlphaFoldDB" id="A0A1M8A697"/>
<keyword evidence="5" id="KW-1185">Reference proteome</keyword>
<evidence type="ECO:0000256" key="2">
    <source>
        <dbReference type="SAM" id="Phobius"/>
    </source>
</evidence>
<feature type="region of interest" description="Disordered" evidence="1">
    <location>
        <begin position="276"/>
        <end position="318"/>
    </location>
</feature>
<feature type="region of interest" description="Disordered" evidence="1">
    <location>
        <begin position="159"/>
        <end position="256"/>
    </location>
</feature>
<organism evidence="4 5">
    <name type="scientific">Malassezia sympodialis (strain ATCC 42132)</name>
    <name type="common">Atopic eczema-associated yeast</name>
    <dbReference type="NCBI Taxonomy" id="1230383"/>
    <lineage>
        <taxon>Eukaryota</taxon>
        <taxon>Fungi</taxon>
        <taxon>Dikarya</taxon>
        <taxon>Basidiomycota</taxon>
        <taxon>Ustilaginomycotina</taxon>
        <taxon>Malasseziomycetes</taxon>
        <taxon>Malasseziales</taxon>
        <taxon>Malasseziaceae</taxon>
        <taxon>Malassezia</taxon>
    </lineage>
</organism>
<feature type="region of interest" description="Disordered" evidence="1">
    <location>
        <begin position="100"/>
        <end position="119"/>
    </location>
</feature>
<dbReference type="Proteomes" id="UP000186303">
    <property type="component" value="Chromosome 3"/>
</dbReference>
<feature type="signal peptide" evidence="3">
    <location>
        <begin position="1"/>
        <end position="25"/>
    </location>
</feature>